<organism evidence="2">
    <name type="scientific">Sapovirus Po/OH-LL26/2002/US</name>
    <dbReference type="NCBI Taxonomy" id="328329"/>
    <lineage>
        <taxon>Viruses</taxon>
        <taxon>Riboviria</taxon>
        <taxon>Orthornavirae</taxon>
        <taxon>Pisuviricota</taxon>
        <taxon>Pisoniviricetes</taxon>
        <taxon>Picornavirales</taxon>
        <taxon>Caliciviridae</taxon>
        <taxon>Sapovirus</taxon>
        <taxon>Sapovirus sapporoense</taxon>
        <taxon>Sapporo virus</taxon>
    </lineage>
</organism>
<dbReference type="EMBL" id="AY974195">
    <property type="protein sequence ID" value="ACF94420.1"/>
    <property type="molecule type" value="Genomic_RNA"/>
</dbReference>
<dbReference type="InterPro" id="IPR008437">
    <property type="entry name" value="Minor_structural_calicivir"/>
</dbReference>
<name>B4F6G3_9CALI</name>
<reference evidence="2" key="1">
    <citation type="journal article" date="2005" name="J. Clin. Microbiol.">
        <title>Genetic diversity and recombination of porcine sapoviruses.</title>
        <authorList>
            <person name="Wang Q.H."/>
            <person name="Han M.G."/>
            <person name="Funk J.A."/>
            <person name="Bowman G."/>
            <person name="Janies D.A."/>
            <person name="Saif L.J."/>
        </authorList>
    </citation>
    <scope>NUCLEOTIDE SEQUENCE</scope>
    <source>
        <strain evidence="2">Po/OH-LL26/2002/US</strain>
    </source>
</reference>
<evidence type="ECO:0000256" key="1">
    <source>
        <dbReference type="SAM" id="Coils"/>
    </source>
</evidence>
<evidence type="ECO:0000313" key="2">
    <source>
        <dbReference type="EMBL" id="ACF94420.1"/>
    </source>
</evidence>
<sequence length="168" mass="17786">MSWTAGVLGGLGLLSDIAGNVGNIVAQQQMVKNQRKQLEIQQQALNEQVRLAERGQDLSAFLSVRAPQLAYANARSLGYTHAEALQLGGGARVSYGGVSVEPRPLPTMPFYNVGSNSLAKAHSVISQFKQGTTGFTLPQPVGFSNPNYGVKLTAARVNLGHNPGQSNV</sequence>
<keyword evidence="1" id="KW-0175">Coiled coil</keyword>
<dbReference type="Pfam" id="PF05752">
    <property type="entry name" value="Calici_MSP"/>
    <property type="match status" value="1"/>
</dbReference>
<proteinExistence type="predicted"/>
<protein>
    <submittedName>
        <fullName evidence="2">Small basic protein</fullName>
    </submittedName>
</protein>
<accession>B4F6G3</accession>
<reference evidence="2" key="2">
    <citation type="submission" date="2008-07" db="EMBL/GenBank/DDBJ databases">
        <authorList>
            <person name="Wang Q.H."/>
            <person name="Han M.G."/>
            <person name="Funk J."/>
            <person name="Bowman G."/>
            <person name="Saif L.J."/>
        </authorList>
    </citation>
    <scope>NUCLEOTIDE SEQUENCE</scope>
    <source>
        <strain evidence="2">Po/OH-LL26/2002/US</strain>
    </source>
</reference>
<feature type="coiled-coil region" evidence="1">
    <location>
        <begin position="28"/>
        <end position="55"/>
    </location>
</feature>